<evidence type="ECO:0000313" key="2">
    <source>
        <dbReference type="EMBL" id="MBR8645004.1"/>
    </source>
</evidence>
<sequence length="69" mass="7631">MIGAGVRDSCVKSEARGDPAGAKTPRRLPDRLRKASAWRGNQRSFTNHKNGRHCSGQCLFNVFLFKTIG</sequence>
<protein>
    <submittedName>
        <fullName evidence="2">Uncharacterized protein</fullName>
    </submittedName>
</protein>
<dbReference type="Proteomes" id="UP000680045">
    <property type="component" value="Unassembled WGS sequence"/>
</dbReference>
<proteinExistence type="predicted"/>
<reference evidence="2" key="1">
    <citation type="submission" date="2021-04" db="EMBL/GenBank/DDBJ databases">
        <title>Whole genome sequencing of Enterococci isolates from hospitalized patients.</title>
        <authorList>
            <person name="Ogoti B.M."/>
            <person name="Onyambu F.G."/>
        </authorList>
    </citation>
    <scope>NUCLEOTIDE SEQUENCE</scope>
    <source>
        <strain evidence="2">242</strain>
    </source>
</reference>
<organism evidence="2 3">
    <name type="scientific">Peribacillus frigoritolerans</name>
    <dbReference type="NCBI Taxonomy" id="450367"/>
    <lineage>
        <taxon>Bacteria</taxon>
        <taxon>Bacillati</taxon>
        <taxon>Bacillota</taxon>
        <taxon>Bacilli</taxon>
        <taxon>Bacillales</taxon>
        <taxon>Bacillaceae</taxon>
        <taxon>Peribacillus</taxon>
    </lineage>
</organism>
<feature type="region of interest" description="Disordered" evidence="1">
    <location>
        <begin position="1"/>
        <end position="30"/>
    </location>
</feature>
<evidence type="ECO:0000313" key="3">
    <source>
        <dbReference type="Proteomes" id="UP000680045"/>
    </source>
</evidence>
<gene>
    <name evidence="2" type="ORF">KEH51_14100</name>
</gene>
<dbReference type="AlphaFoldDB" id="A0A941FLL3"/>
<evidence type="ECO:0000256" key="1">
    <source>
        <dbReference type="SAM" id="MobiDB-lite"/>
    </source>
</evidence>
<dbReference type="EMBL" id="JAGTPW010000022">
    <property type="protein sequence ID" value="MBR8645004.1"/>
    <property type="molecule type" value="Genomic_DNA"/>
</dbReference>
<name>A0A941FLL3_9BACI</name>
<comment type="caution">
    <text evidence="2">The sequence shown here is derived from an EMBL/GenBank/DDBJ whole genome shotgun (WGS) entry which is preliminary data.</text>
</comment>
<accession>A0A941FLL3</accession>